<reference evidence="2 3" key="1">
    <citation type="journal article" date="2018" name="Sci. Rep.">
        <title>Comparative genomics provides insights into the lifestyle and reveals functional heterogeneity of dark septate endophytic fungi.</title>
        <authorList>
            <person name="Knapp D.G."/>
            <person name="Nemeth J.B."/>
            <person name="Barry K."/>
            <person name="Hainaut M."/>
            <person name="Henrissat B."/>
            <person name="Johnson J."/>
            <person name="Kuo A."/>
            <person name="Lim J.H.P."/>
            <person name="Lipzen A."/>
            <person name="Nolan M."/>
            <person name="Ohm R.A."/>
            <person name="Tamas L."/>
            <person name="Grigoriev I.V."/>
            <person name="Spatafora J.W."/>
            <person name="Nagy L.G."/>
            <person name="Kovacs G.M."/>
        </authorList>
    </citation>
    <scope>NUCLEOTIDE SEQUENCE [LARGE SCALE GENOMIC DNA]</scope>
    <source>
        <strain evidence="2 3">DSE2036</strain>
    </source>
</reference>
<name>A0A2V1DVK0_9PLEO</name>
<dbReference type="Proteomes" id="UP000244855">
    <property type="component" value="Unassembled WGS sequence"/>
</dbReference>
<dbReference type="Gene3D" id="3.40.50.1820">
    <property type="entry name" value="alpha/beta hydrolase"/>
    <property type="match status" value="1"/>
</dbReference>
<dbReference type="EMBL" id="KZ805345">
    <property type="protein sequence ID" value="PVI02247.1"/>
    <property type="molecule type" value="Genomic_DNA"/>
</dbReference>
<dbReference type="InterPro" id="IPR029058">
    <property type="entry name" value="AB_hydrolase_fold"/>
</dbReference>
<dbReference type="OrthoDB" id="3200163at2759"/>
<evidence type="ECO:0000259" key="1">
    <source>
        <dbReference type="Pfam" id="PF00135"/>
    </source>
</evidence>
<dbReference type="InterPro" id="IPR002018">
    <property type="entry name" value="CarbesteraseB"/>
</dbReference>
<gene>
    <name evidence="2" type="ORF">DM02DRAFT_727333</name>
</gene>
<protein>
    <submittedName>
        <fullName evidence="2">Carboxylesteras-like protein</fullName>
    </submittedName>
</protein>
<feature type="domain" description="Carboxylesterase type B" evidence="1">
    <location>
        <begin position="20"/>
        <end position="484"/>
    </location>
</feature>
<dbReference type="PANTHER" id="PTHR11559">
    <property type="entry name" value="CARBOXYLESTERASE"/>
    <property type="match status" value="1"/>
</dbReference>
<sequence>MATTFKHPDLGEVKAKPVDGALQFLGLKYASLQDRFAAPQLYTNYNSSTSIDATKFGPPPVSTVGAINNEFAFIQKSLPLPEVPTHSDTEGLNLNITVPLGKDGSALQSDAKLPVYVFVHGGAFAFGSNWYPHYDPAALVRLSVEMGKPVIGVTINYRLGIPGFLTSKELRDAGYKANNGFHDQRTAMKWIKKYIGGFGGDPEEITAVGESAGALSVVMLLTSQEPLMKRCLCTGGALFLFKPLPDFLVEATYQKVVEALGLKDKSPEERVKALVSLPADDLWQKVPPGTLLSPIADGETTHSDPSFASFASQEESVQAQLPGRKWLSGLMLGDSALDSSVFAYMGMDPSNIATRFITSATSTLSAHLSALTTLLTSYNITPTTPDNEALLSILRFTSEITFYASARAVAQGWPKSASSKVYLYHLNEGTPWEGRFQGEAVHIFDVALLFQNYNGELEKAQRKIARGYGEDFVRFVNGEEPWKPVEEGKFSARVYGPVKEGKGVEFVESGEPEKVGRSETVLKLGEEVGFDTVMDVLSNFLQGR</sequence>
<dbReference type="InterPro" id="IPR050309">
    <property type="entry name" value="Type-B_Carboxylest/Lipase"/>
</dbReference>
<proteinExistence type="predicted"/>
<evidence type="ECO:0000313" key="2">
    <source>
        <dbReference type="EMBL" id="PVI02247.1"/>
    </source>
</evidence>
<dbReference type="STRING" id="97972.A0A2V1DVK0"/>
<keyword evidence="3" id="KW-1185">Reference proteome</keyword>
<evidence type="ECO:0000313" key="3">
    <source>
        <dbReference type="Proteomes" id="UP000244855"/>
    </source>
</evidence>
<dbReference type="AlphaFoldDB" id="A0A2V1DVK0"/>
<dbReference type="SUPFAM" id="SSF53474">
    <property type="entry name" value="alpha/beta-Hydrolases"/>
    <property type="match status" value="1"/>
</dbReference>
<organism evidence="2 3">
    <name type="scientific">Periconia macrospinosa</name>
    <dbReference type="NCBI Taxonomy" id="97972"/>
    <lineage>
        <taxon>Eukaryota</taxon>
        <taxon>Fungi</taxon>
        <taxon>Dikarya</taxon>
        <taxon>Ascomycota</taxon>
        <taxon>Pezizomycotina</taxon>
        <taxon>Dothideomycetes</taxon>
        <taxon>Pleosporomycetidae</taxon>
        <taxon>Pleosporales</taxon>
        <taxon>Massarineae</taxon>
        <taxon>Periconiaceae</taxon>
        <taxon>Periconia</taxon>
    </lineage>
</organism>
<accession>A0A2V1DVK0</accession>
<dbReference type="Pfam" id="PF00135">
    <property type="entry name" value="COesterase"/>
    <property type="match status" value="1"/>
</dbReference>